<dbReference type="EMBL" id="BJUM01000028">
    <property type="protein sequence ID" value="GEK55910.1"/>
    <property type="molecule type" value="Genomic_DNA"/>
</dbReference>
<dbReference type="AlphaFoldDB" id="A0A510XXY6"/>
<organism evidence="1 2">
    <name type="scientific">Pseudoalteromonas espejiana</name>
    <dbReference type="NCBI Taxonomy" id="28107"/>
    <lineage>
        <taxon>Bacteria</taxon>
        <taxon>Pseudomonadati</taxon>
        <taxon>Pseudomonadota</taxon>
        <taxon>Gammaproteobacteria</taxon>
        <taxon>Alteromonadales</taxon>
        <taxon>Pseudoalteromonadaceae</taxon>
        <taxon>Pseudoalteromonas</taxon>
    </lineage>
</organism>
<accession>A0A510XXY6</accession>
<evidence type="ECO:0000313" key="1">
    <source>
        <dbReference type="EMBL" id="GEK55910.1"/>
    </source>
</evidence>
<reference evidence="1 2" key="1">
    <citation type="submission" date="2019-07" db="EMBL/GenBank/DDBJ databases">
        <title>Whole genome shotgun sequence of Pseudoalteromonas espejiana NBRC 102222.</title>
        <authorList>
            <person name="Hosoyama A."/>
            <person name="Uohara A."/>
            <person name="Ohji S."/>
            <person name="Ichikawa N."/>
        </authorList>
    </citation>
    <scope>NUCLEOTIDE SEQUENCE [LARGE SCALE GENOMIC DNA]</scope>
    <source>
        <strain evidence="1 2">NBRC 102222</strain>
    </source>
</reference>
<proteinExistence type="predicted"/>
<protein>
    <submittedName>
        <fullName evidence="1">Uncharacterized protein</fullName>
    </submittedName>
</protein>
<sequence length="102" mass="12237">MTNDFNFLSNLIEEVHSKTREYKVSLDFLMTPDFIKSHSYFKTLQCLKRASGLIDIYVTEKEIYASTEWDGFIRKNTVFDTWRDMRLKASIIYIKYKLPHLQ</sequence>
<name>A0A510XXY6_9GAMM</name>
<evidence type="ECO:0000313" key="2">
    <source>
        <dbReference type="Proteomes" id="UP000321419"/>
    </source>
</evidence>
<gene>
    <name evidence="1" type="ORF">PES01_27550</name>
</gene>
<keyword evidence="2" id="KW-1185">Reference proteome</keyword>
<dbReference type="RefSeq" id="WP_186820110.1">
    <property type="nucleotide sequence ID" value="NZ_BJUM01000028.1"/>
</dbReference>
<dbReference type="Proteomes" id="UP000321419">
    <property type="component" value="Unassembled WGS sequence"/>
</dbReference>
<comment type="caution">
    <text evidence="1">The sequence shown here is derived from an EMBL/GenBank/DDBJ whole genome shotgun (WGS) entry which is preliminary data.</text>
</comment>